<reference evidence="3 4" key="1">
    <citation type="submission" date="2016-10" db="EMBL/GenBank/DDBJ databases">
        <authorList>
            <person name="de Groot N.N."/>
        </authorList>
    </citation>
    <scope>NUCLEOTIDE SEQUENCE [LARGE SCALE GENOMIC DNA]</scope>
    <source>
        <strain evidence="3 4">CGMCC 1.12333</strain>
    </source>
</reference>
<organism evidence="3 4">
    <name type="scientific">Pustulibacterium marinum</name>
    <dbReference type="NCBI Taxonomy" id="1224947"/>
    <lineage>
        <taxon>Bacteria</taxon>
        <taxon>Pseudomonadati</taxon>
        <taxon>Bacteroidota</taxon>
        <taxon>Flavobacteriia</taxon>
        <taxon>Flavobacteriales</taxon>
        <taxon>Flavobacteriaceae</taxon>
        <taxon>Pustulibacterium</taxon>
    </lineage>
</organism>
<accession>A0A1I7EYV0</accession>
<dbReference type="EMBL" id="FPBK01000001">
    <property type="protein sequence ID" value="SFU29079.1"/>
    <property type="molecule type" value="Genomic_DNA"/>
</dbReference>
<keyword evidence="4" id="KW-1185">Reference proteome</keyword>
<gene>
    <name evidence="3" type="ORF">SAMN05216480_101438</name>
</gene>
<dbReference type="Gene3D" id="2.130.10.130">
    <property type="entry name" value="Integrin alpha, N-terminal"/>
    <property type="match status" value="3"/>
</dbReference>
<evidence type="ECO:0000259" key="2">
    <source>
        <dbReference type="Pfam" id="PF07593"/>
    </source>
</evidence>
<evidence type="ECO:0000256" key="1">
    <source>
        <dbReference type="ARBA" id="ARBA00022729"/>
    </source>
</evidence>
<feature type="domain" description="ASPIC/UnbV" evidence="2">
    <location>
        <begin position="516"/>
        <end position="582"/>
    </location>
</feature>
<name>A0A1I7EYV0_9FLAO</name>
<dbReference type="InterPro" id="IPR028994">
    <property type="entry name" value="Integrin_alpha_N"/>
</dbReference>
<proteinExistence type="predicted"/>
<keyword evidence="1" id="KW-0732">Signal</keyword>
<dbReference type="SUPFAM" id="SSF69318">
    <property type="entry name" value="Integrin alpha N-terminal domain"/>
    <property type="match status" value="2"/>
</dbReference>
<dbReference type="RefSeq" id="WP_093022394.1">
    <property type="nucleotide sequence ID" value="NZ_FPBK01000001.1"/>
</dbReference>
<dbReference type="PANTHER" id="PTHR16026">
    <property type="entry name" value="CARTILAGE ACIDIC PROTEIN 1"/>
    <property type="match status" value="1"/>
</dbReference>
<evidence type="ECO:0000313" key="3">
    <source>
        <dbReference type="EMBL" id="SFU29079.1"/>
    </source>
</evidence>
<dbReference type="Proteomes" id="UP000199138">
    <property type="component" value="Unassembled WGS sequence"/>
</dbReference>
<dbReference type="PANTHER" id="PTHR16026:SF0">
    <property type="entry name" value="CARTILAGE ACIDIC PROTEIN 1"/>
    <property type="match status" value="1"/>
</dbReference>
<dbReference type="Pfam" id="PF07593">
    <property type="entry name" value="UnbV_ASPIC"/>
    <property type="match status" value="1"/>
</dbReference>
<sequence>MNKYSLYTILSVLLVACSQQEPRLFEELPSEKTNIDFVNHLTESDNLNILDYLYFYNGGGVAVGDINNDGLPDVYFTSNQESNKLYLNKGNNVFEDITEKAGVAGKSDWNTGVTMADVNADGFLDIYVCAVVGINGFDGYNELFINNGDGTFTEKAAEFGLDLDNYSSNAAFFDFDLDGDLDMYLLNHATHSEDSFGKADLRNRRSYESGDKLFRNDNGKFVDISETAGIYGGANGYGLGLAIADFNLDGYPDIYVGNDFHEDDYYYLNNGDGTFTESLKSFFGHTSRFSMGNDVADINHDGFPDIISLDMLPEDETVLKSSAGDDNVQMLKMRTEKLGYHYQYTRNMLHINQQGNYYTETALLSGVAATDWSWSALFSDYDQDGEQDLFISNGIAKRPNDLDYVKYISDDQIRNKLHTTKLVDNKALQLMPRGNVHNYIFKGGKDITFEDECGKWISKDTVISSGSALADFDNDGDVDIITNNLDHPATLYSNQINEKATFLKFTFEYTQKNKFGIGTKVIAYAKGQKQLKELFTTRGFQSSSQAMVHFGFGDVKTIDSVLVIWPNRTFQKLTNVATNQQLKITYKDGNSTFDYARLQPKNKKLFKVVEGNLGIDFVHKENNFVDFNRQKLIPYQISDRGPATAVGDIDNDGKDDIFFGNARGEAAAVYLQKDTAFVKQTFASLEKETTQEDVAAVIGNFSDNKNQLIVGSGGGEFYGNSDFLLDRVFEMQGDSLTKLAFPDIKENTSVIKTADIDNDGDLDLFVASNAVAMDFGAIPEANIVMNINGEFRVQKNDDIHRVGMVTDAVFTDIDGDGFQDLIVVGEWMQPTIFKNEKGVFKNVTTQYIQQNLNGLWQAIIPFDIDDDGDEDFILGNWGNNSKFKASANHPMRMYYADFDNNKYTETIVACEKDGEYYTLMGLDELSGQMVSLTRKKFTNYKDFAGKPIDQIFDEATLSKAKILEVHTLESGYLENKNGTFEFVPFDAKMQVAPITTFVKHDFTADGKMDVLAAGNYFGVTPYHSKYDGFSGAIIQQNKTTQLASDFGLNLSQKQVKQLNIIQLNHKNYLLVTINNQKAIVYEIQ</sequence>
<protein>
    <submittedName>
        <fullName evidence="3">Repeat domain-containing protein</fullName>
    </submittedName>
</protein>
<dbReference type="STRING" id="1224947.SAMN05216480_101438"/>
<dbReference type="OrthoDB" id="9816120at2"/>
<dbReference type="InterPro" id="IPR011519">
    <property type="entry name" value="UnbV_ASPIC"/>
</dbReference>
<dbReference type="PROSITE" id="PS51257">
    <property type="entry name" value="PROKAR_LIPOPROTEIN"/>
    <property type="match status" value="1"/>
</dbReference>
<evidence type="ECO:0000313" key="4">
    <source>
        <dbReference type="Proteomes" id="UP000199138"/>
    </source>
</evidence>
<dbReference type="Pfam" id="PF13517">
    <property type="entry name" value="FG-GAP_3"/>
    <property type="match status" value="4"/>
</dbReference>
<dbReference type="InterPro" id="IPR013517">
    <property type="entry name" value="FG-GAP"/>
</dbReference>
<dbReference type="AlphaFoldDB" id="A0A1I7EYV0"/>
<dbReference type="InterPro" id="IPR027039">
    <property type="entry name" value="Crtac1"/>
</dbReference>